<dbReference type="RefSeq" id="WP_343785376.1">
    <property type="nucleotide sequence ID" value="NZ_BAAAFH010000003.1"/>
</dbReference>
<evidence type="ECO:0000313" key="8">
    <source>
        <dbReference type="Proteomes" id="UP001501126"/>
    </source>
</evidence>
<keyword evidence="8" id="KW-1185">Reference proteome</keyword>
<comment type="subcellular location">
    <subcellularLocation>
        <location evidence="1">Cell membrane</location>
        <topology evidence="1">Multi-pass membrane protein</topology>
    </subcellularLocation>
</comment>
<evidence type="ECO:0000256" key="3">
    <source>
        <dbReference type="ARBA" id="ARBA00022692"/>
    </source>
</evidence>
<feature type="transmembrane region" description="Helical" evidence="6">
    <location>
        <begin position="45"/>
        <end position="65"/>
    </location>
</feature>
<proteinExistence type="predicted"/>
<keyword evidence="4 6" id="KW-1133">Transmembrane helix</keyword>
<evidence type="ECO:0000256" key="5">
    <source>
        <dbReference type="ARBA" id="ARBA00023136"/>
    </source>
</evidence>
<evidence type="ECO:0000313" key="7">
    <source>
        <dbReference type="EMBL" id="GAA0874480.1"/>
    </source>
</evidence>
<feature type="transmembrane region" description="Helical" evidence="6">
    <location>
        <begin position="333"/>
        <end position="354"/>
    </location>
</feature>
<evidence type="ECO:0000256" key="2">
    <source>
        <dbReference type="ARBA" id="ARBA00022475"/>
    </source>
</evidence>
<keyword evidence="5 6" id="KW-0472">Membrane</keyword>
<dbReference type="PANTHER" id="PTHR30250">
    <property type="entry name" value="PST FAMILY PREDICTED COLANIC ACID TRANSPORTER"/>
    <property type="match status" value="1"/>
</dbReference>
<sequence>MKLAKNDFLKSVMILMTGTVMAQAIGYLISPILTRIYTPEQMGDLGVYMRAISFLSALASARYELSLPLPKSDSHSYLLYRLSLRIALYTLAGSVLVSLIYLITKSFDLNEVLFISITLISSFFLVFINLGTNWAIRKKQFRKISNSRVINSLTSNGLRWVFGLFSWGSWGLLLGTLIGYIASSLTFMKEYFSIDKTHRISRSRKKTFALVSEYRQFPMVSLPHVLIDLGRDLLVATLIIYFFSKDIFGSYSHSYTILRLPIMVIGTSIGQVFFNRCSEMVNRGESIYQLLRRTTLLLLAVSIPAFSVIYFFGEPLFGFVFGDNWLTSGYYSEIMSFWLMTNFIASTVSSIPIILNRQKEFFILGLITTSLQLVSFGILPMTLGNSPQNFETILWFASISQGIILIITIFFILHYARIFKAPLTT</sequence>
<dbReference type="Pfam" id="PF13440">
    <property type="entry name" value="Polysacc_synt_3"/>
    <property type="match status" value="1"/>
</dbReference>
<evidence type="ECO:0000256" key="6">
    <source>
        <dbReference type="SAM" id="Phobius"/>
    </source>
</evidence>
<evidence type="ECO:0000256" key="4">
    <source>
        <dbReference type="ARBA" id="ARBA00022989"/>
    </source>
</evidence>
<feature type="transmembrane region" description="Helical" evidence="6">
    <location>
        <begin position="393"/>
        <end position="416"/>
    </location>
</feature>
<feature type="transmembrane region" description="Helical" evidence="6">
    <location>
        <begin position="12"/>
        <end position="33"/>
    </location>
</feature>
<reference evidence="7 8" key="1">
    <citation type="journal article" date="2019" name="Int. J. Syst. Evol. Microbiol.">
        <title>The Global Catalogue of Microorganisms (GCM) 10K type strain sequencing project: providing services to taxonomists for standard genome sequencing and annotation.</title>
        <authorList>
            <consortium name="The Broad Institute Genomics Platform"/>
            <consortium name="The Broad Institute Genome Sequencing Center for Infectious Disease"/>
            <person name="Wu L."/>
            <person name="Ma J."/>
        </authorList>
    </citation>
    <scope>NUCLEOTIDE SEQUENCE [LARGE SCALE GENOMIC DNA]</scope>
    <source>
        <strain evidence="7 8">JCM 16083</strain>
    </source>
</reference>
<accession>A0ABN1MML8</accession>
<feature type="transmembrane region" description="Helical" evidence="6">
    <location>
        <begin position="86"/>
        <end position="107"/>
    </location>
</feature>
<name>A0ABN1MML8_9FLAO</name>
<feature type="transmembrane region" description="Helical" evidence="6">
    <location>
        <begin position="361"/>
        <end position="381"/>
    </location>
</feature>
<protein>
    <submittedName>
        <fullName evidence="7">Lipopolysaccharide biosynthesis protein</fullName>
    </submittedName>
</protein>
<gene>
    <name evidence="7" type="ORF">GCM10009118_08880</name>
</gene>
<feature type="transmembrane region" description="Helical" evidence="6">
    <location>
        <begin position="113"/>
        <end position="136"/>
    </location>
</feature>
<keyword evidence="3 6" id="KW-0812">Transmembrane</keyword>
<feature type="transmembrane region" description="Helical" evidence="6">
    <location>
        <begin position="157"/>
        <end position="182"/>
    </location>
</feature>
<feature type="transmembrane region" description="Helical" evidence="6">
    <location>
        <begin position="256"/>
        <end position="274"/>
    </location>
</feature>
<keyword evidence="2" id="KW-1003">Cell membrane</keyword>
<dbReference type="Proteomes" id="UP001501126">
    <property type="component" value="Unassembled WGS sequence"/>
</dbReference>
<evidence type="ECO:0000256" key="1">
    <source>
        <dbReference type="ARBA" id="ARBA00004651"/>
    </source>
</evidence>
<dbReference type="InterPro" id="IPR050833">
    <property type="entry name" value="Poly_Biosynth_Transport"/>
</dbReference>
<comment type="caution">
    <text evidence="7">The sequence shown here is derived from an EMBL/GenBank/DDBJ whole genome shotgun (WGS) entry which is preliminary data.</text>
</comment>
<organism evidence="7 8">
    <name type="scientific">Wandonia haliotis</name>
    <dbReference type="NCBI Taxonomy" id="574963"/>
    <lineage>
        <taxon>Bacteria</taxon>
        <taxon>Pseudomonadati</taxon>
        <taxon>Bacteroidota</taxon>
        <taxon>Flavobacteriia</taxon>
        <taxon>Flavobacteriales</taxon>
        <taxon>Crocinitomicaceae</taxon>
        <taxon>Wandonia</taxon>
    </lineage>
</organism>
<feature type="transmembrane region" description="Helical" evidence="6">
    <location>
        <begin position="295"/>
        <end position="313"/>
    </location>
</feature>
<dbReference type="PANTHER" id="PTHR30250:SF28">
    <property type="entry name" value="POLYSACCHARIDE BIOSYNTHESIS PROTEIN"/>
    <property type="match status" value="1"/>
</dbReference>
<dbReference type="EMBL" id="BAAAFH010000003">
    <property type="protein sequence ID" value="GAA0874480.1"/>
    <property type="molecule type" value="Genomic_DNA"/>
</dbReference>